<dbReference type="Proteomes" id="UP001341840">
    <property type="component" value="Unassembled WGS sequence"/>
</dbReference>
<name>A0ABU6Y406_9FABA</name>
<gene>
    <name evidence="1" type="ORF">PIB30_115578</name>
</gene>
<evidence type="ECO:0000313" key="1">
    <source>
        <dbReference type="EMBL" id="MED6203448.1"/>
    </source>
</evidence>
<protein>
    <submittedName>
        <fullName evidence="1">Uncharacterized protein</fullName>
    </submittedName>
</protein>
<accession>A0ABU6Y406</accession>
<evidence type="ECO:0000313" key="2">
    <source>
        <dbReference type="Proteomes" id="UP001341840"/>
    </source>
</evidence>
<comment type="caution">
    <text evidence="1">The sequence shown here is derived from an EMBL/GenBank/DDBJ whole genome shotgun (WGS) entry which is preliminary data.</text>
</comment>
<sequence length="93" mass="10851">MLGVTERRRKIPHRFRFEECWLGNGECEKTVAEAWIGNEGNLHRRLAECGNKLDAWGAKTFGDVPKRIRNLQNKLQHLNSIRQQEGIILQIKE</sequence>
<reference evidence="1 2" key="1">
    <citation type="journal article" date="2023" name="Plants (Basel)">
        <title>Bridging the Gap: Combining Genomics and Transcriptomics Approaches to Understand Stylosanthes scabra, an Orphan Legume from the Brazilian Caatinga.</title>
        <authorList>
            <person name="Ferreira-Neto J.R.C."/>
            <person name="da Silva M.D."/>
            <person name="Binneck E."/>
            <person name="de Melo N.F."/>
            <person name="da Silva R.H."/>
            <person name="de Melo A.L.T.M."/>
            <person name="Pandolfi V."/>
            <person name="Bustamante F.O."/>
            <person name="Brasileiro-Vidal A.C."/>
            <person name="Benko-Iseppon A.M."/>
        </authorList>
    </citation>
    <scope>NUCLEOTIDE SEQUENCE [LARGE SCALE GENOMIC DNA]</scope>
    <source>
        <tissue evidence="1">Leaves</tissue>
    </source>
</reference>
<organism evidence="1 2">
    <name type="scientific">Stylosanthes scabra</name>
    <dbReference type="NCBI Taxonomy" id="79078"/>
    <lineage>
        <taxon>Eukaryota</taxon>
        <taxon>Viridiplantae</taxon>
        <taxon>Streptophyta</taxon>
        <taxon>Embryophyta</taxon>
        <taxon>Tracheophyta</taxon>
        <taxon>Spermatophyta</taxon>
        <taxon>Magnoliopsida</taxon>
        <taxon>eudicotyledons</taxon>
        <taxon>Gunneridae</taxon>
        <taxon>Pentapetalae</taxon>
        <taxon>rosids</taxon>
        <taxon>fabids</taxon>
        <taxon>Fabales</taxon>
        <taxon>Fabaceae</taxon>
        <taxon>Papilionoideae</taxon>
        <taxon>50 kb inversion clade</taxon>
        <taxon>dalbergioids sensu lato</taxon>
        <taxon>Dalbergieae</taxon>
        <taxon>Pterocarpus clade</taxon>
        <taxon>Stylosanthes</taxon>
    </lineage>
</organism>
<proteinExistence type="predicted"/>
<feature type="non-terminal residue" evidence="1">
    <location>
        <position position="93"/>
    </location>
</feature>
<keyword evidence="2" id="KW-1185">Reference proteome</keyword>
<dbReference type="EMBL" id="JASCZI010224410">
    <property type="protein sequence ID" value="MED6203448.1"/>
    <property type="molecule type" value="Genomic_DNA"/>
</dbReference>